<proteinExistence type="predicted"/>
<feature type="region of interest" description="Disordered" evidence="1">
    <location>
        <begin position="98"/>
        <end position="126"/>
    </location>
</feature>
<gene>
    <name evidence="3" type="primary">LOC121211046</name>
</gene>
<evidence type="ECO:0000313" key="3">
    <source>
        <dbReference type="RefSeq" id="XP_040939184.1"/>
    </source>
</evidence>
<keyword evidence="2" id="KW-1185">Reference proteome</keyword>
<dbReference type="Gene3D" id="2.40.70.10">
    <property type="entry name" value="Acid Proteases"/>
    <property type="match status" value="1"/>
</dbReference>
<name>A0ABM2ZAP8_GOSHI</name>
<dbReference type="GeneID" id="121211046"/>
<dbReference type="Proteomes" id="UP000818029">
    <property type="component" value="Chromosome A02"/>
</dbReference>
<reference evidence="2" key="1">
    <citation type="journal article" date="2020" name="Nat. Genet.">
        <title>Genomic diversifications of five Gossypium allopolyploid species and their impact on cotton improvement.</title>
        <authorList>
            <person name="Chen Z.J."/>
            <person name="Sreedasyam A."/>
            <person name="Ando A."/>
            <person name="Song Q."/>
            <person name="De Santiago L.M."/>
            <person name="Hulse-Kemp A.M."/>
            <person name="Ding M."/>
            <person name="Ye W."/>
            <person name="Kirkbride R.C."/>
            <person name="Jenkins J."/>
            <person name="Plott C."/>
            <person name="Lovell J."/>
            <person name="Lin Y.M."/>
            <person name="Vaughn R."/>
            <person name="Liu B."/>
            <person name="Simpson S."/>
            <person name="Scheffler B.E."/>
            <person name="Wen L."/>
            <person name="Saski C.A."/>
            <person name="Grover C.E."/>
            <person name="Hu G."/>
            <person name="Conover J.L."/>
            <person name="Carlson J.W."/>
            <person name="Shu S."/>
            <person name="Boston L.B."/>
            <person name="Williams M."/>
            <person name="Peterson D.G."/>
            <person name="McGee K."/>
            <person name="Jones D.C."/>
            <person name="Wendel J.F."/>
            <person name="Stelly D.M."/>
            <person name="Grimwood J."/>
            <person name="Schmutz J."/>
        </authorList>
    </citation>
    <scope>NUCLEOTIDE SEQUENCE [LARGE SCALE GENOMIC DNA]</scope>
    <source>
        <strain evidence="2">cv. TM-1</strain>
    </source>
</reference>
<dbReference type="InterPro" id="IPR021109">
    <property type="entry name" value="Peptidase_aspartic_dom_sf"/>
</dbReference>
<reference evidence="3" key="2">
    <citation type="submission" date="2025-08" db="UniProtKB">
        <authorList>
            <consortium name="RefSeq"/>
        </authorList>
    </citation>
    <scope>IDENTIFICATION</scope>
</reference>
<dbReference type="InterPro" id="IPR032567">
    <property type="entry name" value="RTL1-rel"/>
</dbReference>
<dbReference type="SUPFAM" id="SSF50630">
    <property type="entry name" value="Acid proteases"/>
    <property type="match status" value="1"/>
</dbReference>
<protein>
    <recommendedName>
        <fullName evidence="4">DNA/RNA polymerases superfamily protein</fullName>
    </recommendedName>
</protein>
<evidence type="ECO:0008006" key="4">
    <source>
        <dbReference type="Google" id="ProtNLM"/>
    </source>
</evidence>
<evidence type="ECO:0000256" key="1">
    <source>
        <dbReference type="SAM" id="MobiDB-lite"/>
    </source>
</evidence>
<dbReference type="RefSeq" id="XP_040939184.1">
    <property type="nucleotide sequence ID" value="XM_041083250.1"/>
</dbReference>
<dbReference type="PANTHER" id="PTHR15503:SF45">
    <property type="entry name" value="RNA-DIRECTED DNA POLYMERASE HOMOLOG"/>
    <property type="match status" value="1"/>
</dbReference>
<organism evidence="2 3">
    <name type="scientific">Gossypium hirsutum</name>
    <name type="common">Upland cotton</name>
    <name type="synonym">Gossypium mexicanum</name>
    <dbReference type="NCBI Taxonomy" id="3635"/>
    <lineage>
        <taxon>Eukaryota</taxon>
        <taxon>Viridiplantae</taxon>
        <taxon>Streptophyta</taxon>
        <taxon>Embryophyta</taxon>
        <taxon>Tracheophyta</taxon>
        <taxon>Spermatophyta</taxon>
        <taxon>Magnoliopsida</taxon>
        <taxon>eudicotyledons</taxon>
        <taxon>Gunneridae</taxon>
        <taxon>Pentapetalae</taxon>
        <taxon>rosids</taxon>
        <taxon>malvids</taxon>
        <taxon>Malvales</taxon>
        <taxon>Malvaceae</taxon>
        <taxon>Malvoideae</taxon>
        <taxon>Gossypium</taxon>
    </lineage>
</organism>
<accession>A0ABM2ZAP8</accession>
<dbReference type="PANTHER" id="PTHR15503">
    <property type="entry name" value="LDOC1 RELATED"/>
    <property type="match status" value="1"/>
</dbReference>
<evidence type="ECO:0000313" key="2">
    <source>
        <dbReference type="Proteomes" id="UP000818029"/>
    </source>
</evidence>
<dbReference type="Pfam" id="PF08284">
    <property type="entry name" value="RVP_2"/>
    <property type="match status" value="1"/>
</dbReference>
<sequence>MDDLDCTPKQKLKGAVSLLHNEAYQRWLTVKEGTQPDCLTWEFFKTSFQSKYVGTNYIDARRLWDYLRGNLGVLIAPQREREFFVLVEKAKIVEDVKHSECQNRDRERDKNKSDAEPSSSVQRLKKRNYRRRHPGECWRRIEACLSCGSLKHRIRECPQQRTPARSAGQIDARQHTLVYVTRRRENRDAPNVITGTFFIFDVPYVALIDVGSTHLYIASTVSETLGIFVESTTSEVTVLSPLGQSVWVSKLYKDVPLDVQGTIFLANLMELPFREFDLILGMDWLVGYRVSLDYASKRIILRTNDDVEVVMIGECRDYLSHLISTLVVKRLVRKWCDVCLAYKSIFDSRDSFVGNIKTVKDFLDIFPEELPGLPPIREVELGIKLLLGTVSVSIALYHMAPKELIKLKAQL</sequence>
<dbReference type="CDD" id="cd00303">
    <property type="entry name" value="retropepsin_like"/>
    <property type="match status" value="1"/>
</dbReference>
<feature type="compositionally biased region" description="Basic and acidic residues" evidence="1">
    <location>
        <begin position="98"/>
        <end position="115"/>
    </location>
</feature>